<gene>
    <name evidence="2 3" type="primary">rsfS</name>
    <name evidence="3" type="ORF">GCM10007933_41780</name>
</gene>
<evidence type="ECO:0000256" key="2">
    <source>
        <dbReference type="HAMAP-Rule" id="MF_01477"/>
    </source>
</evidence>
<accession>A0ABQ6FGC0</accession>
<reference evidence="4" key="1">
    <citation type="journal article" date="2019" name="Int. J. Syst. Evol. Microbiol.">
        <title>The Global Catalogue of Microorganisms (GCM) 10K type strain sequencing project: providing services to taxonomists for standard genome sequencing and annotation.</title>
        <authorList>
            <consortium name="The Broad Institute Genomics Platform"/>
            <consortium name="The Broad Institute Genome Sequencing Center for Infectious Disease"/>
            <person name="Wu L."/>
            <person name="Ma J."/>
        </authorList>
    </citation>
    <scope>NUCLEOTIDE SEQUENCE [LARGE SCALE GENOMIC DNA]</scope>
    <source>
        <strain evidence="4">NBRC 102407</strain>
    </source>
</reference>
<evidence type="ECO:0000256" key="1">
    <source>
        <dbReference type="ARBA" id="ARBA00010574"/>
    </source>
</evidence>
<comment type="function">
    <text evidence="2">Functions as a ribosomal silencing factor. Interacts with ribosomal protein uL14 (rplN), blocking formation of intersubunit bridge B8. Prevents association of the 30S and 50S ribosomal subunits and the formation of functional ribosomes, thus repressing translation.</text>
</comment>
<comment type="caution">
    <text evidence="3">The sequence shown here is derived from an EMBL/GenBank/DDBJ whole genome shotgun (WGS) entry which is preliminary data.</text>
</comment>
<dbReference type="PANTHER" id="PTHR21043:SF0">
    <property type="entry name" value="MITOCHONDRIAL ASSEMBLY OF RIBOSOMAL LARGE SUBUNIT PROTEIN 1"/>
    <property type="match status" value="1"/>
</dbReference>
<protein>
    <recommendedName>
        <fullName evidence="2">Ribosomal silencing factor RsfS</fullName>
    </recommendedName>
</protein>
<organism evidence="3 4">
    <name type="scientific">Zoogloea oryzae</name>
    <dbReference type="NCBI Taxonomy" id="310767"/>
    <lineage>
        <taxon>Bacteria</taxon>
        <taxon>Pseudomonadati</taxon>
        <taxon>Pseudomonadota</taxon>
        <taxon>Betaproteobacteria</taxon>
        <taxon>Rhodocyclales</taxon>
        <taxon>Zoogloeaceae</taxon>
        <taxon>Zoogloea</taxon>
    </lineage>
</organism>
<comment type="similarity">
    <text evidence="1 2">Belongs to the Iojap/RsfS family.</text>
</comment>
<keyword evidence="2" id="KW-0678">Repressor</keyword>
<dbReference type="InterPro" id="IPR043519">
    <property type="entry name" value="NT_sf"/>
</dbReference>
<comment type="subcellular location">
    <subcellularLocation>
        <location evidence="2">Cytoplasm</location>
    </subcellularLocation>
</comment>
<dbReference type="Pfam" id="PF02410">
    <property type="entry name" value="RsfS"/>
    <property type="match status" value="1"/>
</dbReference>
<keyword evidence="4" id="KW-1185">Reference proteome</keyword>
<dbReference type="EMBL" id="BSPX01000128">
    <property type="protein sequence ID" value="GLT24685.1"/>
    <property type="molecule type" value="Genomic_DNA"/>
</dbReference>
<dbReference type="HAMAP" id="MF_01477">
    <property type="entry name" value="Iojap_RsfS"/>
    <property type="match status" value="1"/>
</dbReference>
<keyword evidence="2" id="KW-0810">Translation regulation</keyword>
<comment type="subunit">
    <text evidence="2">Interacts with ribosomal protein uL14 (rplN).</text>
</comment>
<dbReference type="PANTHER" id="PTHR21043">
    <property type="entry name" value="IOJAP SUPERFAMILY ORTHOLOG"/>
    <property type="match status" value="1"/>
</dbReference>
<keyword evidence="2" id="KW-0963">Cytoplasm</keyword>
<dbReference type="RefSeq" id="WP_153163361.1">
    <property type="nucleotide sequence ID" value="NZ_BSPX01000128.1"/>
</dbReference>
<dbReference type="Proteomes" id="UP001157167">
    <property type="component" value="Unassembled WGS sequence"/>
</dbReference>
<dbReference type="SUPFAM" id="SSF81301">
    <property type="entry name" value="Nucleotidyltransferase"/>
    <property type="match status" value="1"/>
</dbReference>
<evidence type="ECO:0000313" key="4">
    <source>
        <dbReference type="Proteomes" id="UP001157167"/>
    </source>
</evidence>
<dbReference type="InterPro" id="IPR004394">
    <property type="entry name" value="Iojap/RsfS/C7orf30"/>
</dbReference>
<dbReference type="NCBIfam" id="TIGR00090">
    <property type="entry name" value="rsfS_iojap_ybeB"/>
    <property type="match status" value="1"/>
</dbReference>
<proteinExistence type="inferred from homology"/>
<name>A0ABQ6FGC0_9RHOO</name>
<evidence type="ECO:0000313" key="3">
    <source>
        <dbReference type="EMBL" id="GLT24685.1"/>
    </source>
</evidence>
<dbReference type="Gene3D" id="3.30.460.10">
    <property type="entry name" value="Beta Polymerase, domain 2"/>
    <property type="match status" value="1"/>
</dbReference>
<sequence length="115" mass="12584">MDITQLEQLVVSALEDIKAKDIQVIDTTRISALFERVVIASGDSNRQTRALARSVADKAREAGIQIIGIEGEGSGEWVLVDLGAIVVHIMQPAVRSYYNLEELWAATPARPRRAA</sequence>